<keyword evidence="2" id="KW-1185">Reference proteome</keyword>
<comment type="caution">
    <text evidence="1">The sequence shown here is derived from an EMBL/GenBank/DDBJ whole genome shotgun (WGS) entry which is preliminary data.</text>
</comment>
<dbReference type="Proteomes" id="UP000076858">
    <property type="component" value="Unassembled WGS sequence"/>
</dbReference>
<evidence type="ECO:0000313" key="2">
    <source>
        <dbReference type="Proteomes" id="UP000076858"/>
    </source>
</evidence>
<protein>
    <submittedName>
        <fullName evidence="1">Uncharacterized protein</fullName>
    </submittedName>
</protein>
<name>A0A164E0C2_9CRUS</name>
<organism evidence="1 2">
    <name type="scientific">Daphnia magna</name>
    <dbReference type="NCBI Taxonomy" id="35525"/>
    <lineage>
        <taxon>Eukaryota</taxon>
        <taxon>Metazoa</taxon>
        <taxon>Ecdysozoa</taxon>
        <taxon>Arthropoda</taxon>
        <taxon>Crustacea</taxon>
        <taxon>Branchiopoda</taxon>
        <taxon>Diplostraca</taxon>
        <taxon>Cladocera</taxon>
        <taxon>Anomopoda</taxon>
        <taxon>Daphniidae</taxon>
        <taxon>Daphnia</taxon>
    </lineage>
</organism>
<dbReference type="EMBL" id="LRGB01025437">
    <property type="protein sequence ID" value="KZR96297.1"/>
    <property type="molecule type" value="Genomic_DNA"/>
</dbReference>
<sequence>MGHGYFGGDRSSRSVLVTHQADVDLAGRLARWSLQLQEFLLRIIHRNGRLHRDADAFSRYPVDAPQELDEQLYCTLAAFSIDTESKSEFQ</sequence>
<accession>A0A164E0C2</accession>
<reference evidence="1 2" key="1">
    <citation type="submission" date="2016-03" db="EMBL/GenBank/DDBJ databases">
        <title>EvidentialGene: Evidence-directed Construction of Genes on Genomes.</title>
        <authorList>
            <person name="Gilbert D.G."/>
            <person name="Choi J.-H."/>
            <person name="Mockaitis K."/>
            <person name="Colbourne J."/>
            <person name="Pfrender M."/>
        </authorList>
    </citation>
    <scope>NUCLEOTIDE SEQUENCE [LARGE SCALE GENOMIC DNA]</scope>
    <source>
        <strain evidence="1 2">Xinb3</strain>
        <tissue evidence="1">Complete organism</tissue>
    </source>
</reference>
<gene>
    <name evidence="1" type="ORF">APZ42_009447</name>
</gene>
<dbReference type="AlphaFoldDB" id="A0A164E0C2"/>
<evidence type="ECO:0000313" key="1">
    <source>
        <dbReference type="EMBL" id="KZR96297.1"/>
    </source>
</evidence>
<proteinExistence type="predicted"/>